<feature type="compositionally biased region" description="Basic and acidic residues" evidence="1">
    <location>
        <begin position="14"/>
        <end position="33"/>
    </location>
</feature>
<evidence type="ECO:0000313" key="2">
    <source>
        <dbReference type="EMBL" id="KAJ3837160.1"/>
    </source>
</evidence>
<dbReference type="AlphaFoldDB" id="A0AA38P6R4"/>
<feature type="region of interest" description="Disordered" evidence="1">
    <location>
        <begin position="116"/>
        <end position="151"/>
    </location>
</feature>
<feature type="compositionally biased region" description="Polar residues" evidence="1">
    <location>
        <begin position="1"/>
        <end position="12"/>
    </location>
</feature>
<protein>
    <submittedName>
        <fullName evidence="2">Uncharacterized protein</fullName>
    </submittedName>
</protein>
<accession>A0AA38P6R4</accession>
<gene>
    <name evidence="2" type="ORF">F5878DRAFT_662349</name>
</gene>
<dbReference type="Proteomes" id="UP001163846">
    <property type="component" value="Unassembled WGS sequence"/>
</dbReference>
<feature type="region of interest" description="Disordered" evidence="1">
    <location>
        <begin position="1"/>
        <end position="43"/>
    </location>
</feature>
<sequence length="285" mass="33274">MTQDSPSTQSGSPHYHDPSFARSDRVHRTHTEANKPNIAKMNWRSRLMFNKSVEGRNEKRRARRLTESEVSDVESYLSFDEEEVFEEMKKNTSHWEEFKKYLPTSLLEIFSQRMLQKTGPNDHGNPEGPTSSTADPTTETRQPKPDFIPLSRDDINSNVRLGFPLQLLHLADHNYQIPLTWFTTKNQRWLISNMHTFKFVPVTHSPTRPRVLDIDDVLKKMDASPDAGPSREEDLRFEEWRTAMENLLQFEVEVYKKEDAARPLFLAEHMRFFDKPEAGEKSGHT</sequence>
<comment type="caution">
    <text evidence="2">The sequence shown here is derived from an EMBL/GenBank/DDBJ whole genome shotgun (WGS) entry which is preliminary data.</text>
</comment>
<organism evidence="2 3">
    <name type="scientific">Lentinula raphanica</name>
    <dbReference type="NCBI Taxonomy" id="153919"/>
    <lineage>
        <taxon>Eukaryota</taxon>
        <taxon>Fungi</taxon>
        <taxon>Dikarya</taxon>
        <taxon>Basidiomycota</taxon>
        <taxon>Agaricomycotina</taxon>
        <taxon>Agaricomycetes</taxon>
        <taxon>Agaricomycetidae</taxon>
        <taxon>Agaricales</taxon>
        <taxon>Marasmiineae</taxon>
        <taxon>Omphalotaceae</taxon>
        <taxon>Lentinula</taxon>
    </lineage>
</organism>
<proteinExistence type="predicted"/>
<dbReference type="EMBL" id="MU806266">
    <property type="protein sequence ID" value="KAJ3837160.1"/>
    <property type="molecule type" value="Genomic_DNA"/>
</dbReference>
<keyword evidence="3" id="KW-1185">Reference proteome</keyword>
<evidence type="ECO:0000256" key="1">
    <source>
        <dbReference type="SAM" id="MobiDB-lite"/>
    </source>
</evidence>
<reference evidence="2" key="1">
    <citation type="submission" date="2022-08" db="EMBL/GenBank/DDBJ databases">
        <authorList>
            <consortium name="DOE Joint Genome Institute"/>
            <person name="Min B."/>
            <person name="Riley R."/>
            <person name="Sierra-Patev S."/>
            <person name="Naranjo-Ortiz M."/>
            <person name="Looney B."/>
            <person name="Konkel Z."/>
            <person name="Slot J.C."/>
            <person name="Sakamoto Y."/>
            <person name="Steenwyk J.L."/>
            <person name="Rokas A."/>
            <person name="Carro J."/>
            <person name="Camarero S."/>
            <person name="Ferreira P."/>
            <person name="Molpeceres G."/>
            <person name="Ruiz-Duenas F.J."/>
            <person name="Serrano A."/>
            <person name="Henrissat B."/>
            <person name="Drula E."/>
            <person name="Hughes K.W."/>
            <person name="Mata J.L."/>
            <person name="Ishikawa N.K."/>
            <person name="Vargas-Isla R."/>
            <person name="Ushijima S."/>
            <person name="Smith C.A."/>
            <person name="Ahrendt S."/>
            <person name="Andreopoulos W."/>
            <person name="He G."/>
            <person name="Labutti K."/>
            <person name="Lipzen A."/>
            <person name="Ng V."/>
            <person name="Sandor L."/>
            <person name="Barry K."/>
            <person name="Martinez A.T."/>
            <person name="Xiao Y."/>
            <person name="Gibbons J.G."/>
            <person name="Terashima K."/>
            <person name="Hibbett D.S."/>
            <person name="Grigoriev I.V."/>
        </authorList>
    </citation>
    <scope>NUCLEOTIDE SEQUENCE</scope>
    <source>
        <strain evidence="2">TFB9207</strain>
    </source>
</reference>
<name>A0AA38P6R4_9AGAR</name>
<feature type="compositionally biased region" description="Polar residues" evidence="1">
    <location>
        <begin position="128"/>
        <end position="140"/>
    </location>
</feature>
<evidence type="ECO:0000313" key="3">
    <source>
        <dbReference type="Proteomes" id="UP001163846"/>
    </source>
</evidence>